<evidence type="ECO:0000313" key="2">
    <source>
        <dbReference type="EMBL" id="SVB31648.1"/>
    </source>
</evidence>
<organism evidence="2">
    <name type="scientific">marine metagenome</name>
    <dbReference type="NCBI Taxonomy" id="408172"/>
    <lineage>
        <taxon>unclassified sequences</taxon>
        <taxon>metagenomes</taxon>
        <taxon>ecological metagenomes</taxon>
    </lineage>
</organism>
<sequence>MIINGPQGFLKTRSQSGKVTEWPK</sequence>
<protein>
    <submittedName>
        <fullName evidence="2">Uncharacterized protein</fullName>
    </submittedName>
</protein>
<dbReference type="EMBL" id="UINC01036932">
    <property type="protein sequence ID" value="SVB31648.1"/>
    <property type="molecule type" value="Genomic_DNA"/>
</dbReference>
<accession>A0A382CZM8</accession>
<dbReference type="AlphaFoldDB" id="A0A382CZM8"/>
<feature type="non-terminal residue" evidence="2">
    <location>
        <position position="24"/>
    </location>
</feature>
<evidence type="ECO:0000256" key="1">
    <source>
        <dbReference type="SAM" id="MobiDB-lite"/>
    </source>
</evidence>
<reference evidence="2" key="1">
    <citation type="submission" date="2018-05" db="EMBL/GenBank/DDBJ databases">
        <authorList>
            <person name="Lanie J.A."/>
            <person name="Ng W.-L."/>
            <person name="Kazmierczak K.M."/>
            <person name="Andrzejewski T.M."/>
            <person name="Davidsen T.M."/>
            <person name="Wayne K.J."/>
            <person name="Tettelin H."/>
            <person name="Glass J.I."/>
            <person name="Rusch D."/>
            <person name="Podicherti R."/>
            <person name="Tsui H.-C.T."/>
            <person name="Winkler M.E."/>
        </authorList>
    </citation>
    <scope>NUCLEOTIDE SEQUENCE</scope>
</reference>
<feature type="region of interest" description="Disordered" evidence="1">
    <location>
        <begin position="1"/>
        <end position="24"/>
    </location>
</feature>
<proteinExistence type="predicted"/>
<gene>
    <name evidence="2" type="ORF">METZ01_LOCUS184502</name>
</gene>
<name>A0A382CZM8_9ZZZZ</name>